<proteinExistence type="predicted"/>
<organism evidence="2 3">
    <name type="scientific">Sphingobium indicum BiD32</name>
    <dbReference type="NCBI Taxonomy" id="1301087"/>
    <lineage>
        <taxon>Bacteria</taxon>
        <taxon>Pseudomonadati</taxon>
        <taxon>Pseudomonadota</taxon>
        <taxon>Alphaproteobacteria</taxon>
        <taxon>Sphingomonadales</taxon>
        <taxon>Sphingomonadaceae</taxon>
        <taxon>Sphingobium</taxon>
    </lineage>
</organism>
<name>N1MVE6_9SPHN</name>
<reference evidence="3" key="2">
    <citation type="submission" date="2013-04" db="EMBL/GenBank/DDBJ databases">
        <title>Bisphenol A degrading Sphingobium sp. strain BiD32.</title>
        <authorList>
            <person name="Nielsen J.L."/>
            <person name="Zhou N.A."/>
            <person name="Kjeldal H."/>
        </authorList>
    </citation>
    <scope>NUCLEOTIDE SEQUENCE [LARGE SCALE GENOMIC DNA]</scope>
    <source>
        <strain evidence="3">BiD32</strain>
    </source>
</reference>
<dbReference type="AlphaFoldDB" id="N1MVE6"/>
<reference evidence="2 3" key="1">
    <citation type="submission" date="2013-03" db="EMBL/GenBank/DDBJ databases">
        <authorList>
            <person name="Le V."/>
        </authorList>
    </citation>
    <scope>NUCLEOTIDE SEQUENCE [LARGE SCALE GENOMIC DNA]</scope>
    <source>
        <strain evidence="2 3">BiD32</strain>
    </source>
</reference>
<keyword evidence="3" id="KW-1185">Reference proteome</keyword>
<feature type="compositionally biased region" description="Basic and acidic residues" evidence="1">
    <location>
        <begin position="100"/>
        <end position="109"/>
    </location>
</feature>
<feature type="region of interest" description="Disordered" evidence="1">
    <location>
        <begin position="90"/>
        <end position="109"/>
    </location>
</feature>
<feature type="compositionally biased region" description="Basic and acidic residues" evidence="1">
    <location>
        <begin position="17"/>
        <end position="30"/>
    </location>
</feature>
<dbReference type="EMBL" id="CAVK010000205">
    <property type="protein sequence ID" value="CCW19577.1"/>
    <property type="molecule type" value="Genomic_DNA"/>
</dbReference>
<comment type="caution">
    <text evidence="2">The sequence shown here is derived from an EMBL/GenBank/DDBJ whole genome shotgun (WGS) entry which is preliminary data.</text>
</comment>
<dbReference type="Proteomes" id="UP000013201">
    <property type="component" value="Unassembled WGS sequence"/>
</dbReference>
<protein>
    <submittedName>
        <fullName evidence="2">Uncharacterized protein</fullName>
    </submittedName>
</protein>
<gene>
    <name evidence="2" type="ORF">EBBID32_39450</name>
</gene>
<evidence type="ECO:0000313" key="3">
    <source>
        <dbReference type="Proteomes" id="UP000013201"/>
    </source>
</evidence>
<evidence type="ECO:0000313" key="2">
    <source>
        <dbReference type="EMBL" id="CCW19577.1"/>
    </source>
</evidence>
<evidence type="ECO:0000256" key="1">
    <source>
        <dbReference type="SAM" id="MobiDB-lite"/>
    </source>
</evidence>
<accession>N1MVE6</accession>
<sequence>MRHRKSSVPVRRASRGLRGDGQRRAERDCTAPHGARPQRSGGWRSGAILPRDAKGPPSIAQKSGNRFFAPAMRQQTVPAENSVRVAIVVPGRLPQSPSPEGRERGVPTG</sequence>
<feature type="region of interest" description="Disordered" evidence="1">
    <location>
        <begin position="1"/>
        <end position="64"/>
    </location>
</feature>